<feature type="transmembrane region" description="Helical" evidence="2">
    <location>
        <begin position="77"/>
        <end position="95"/>
    </location>
</feature>
<keyword evidence="2" id="KW-0812">Transmembrane</keyword>
<protein>
    <submittedName>
        <fullName evidence="4">Sensor histidine kinase</fullName>
    </submittedName>
</protein>
<name>A0A2G0CCB4_9BACT</name>
<evidence type="ECO:0000259" key="3">
    <source>
        <dbReference type="Pfam" id="PF06580"/>
    </source>
</evidence>
<organism evidence="4 5">
    <name type="scientific">Neolewinella marina</name>
    <dbReference type="NCBI Taxonomy" id="438751"/>
    <lineage>
        <taxon>Bacteria</taxon>
        <taxon>Pseudomonadati</taxon>
        <taxon>Bacteroidota</taxon>
        <taxon>Saprospiria</taxon>
        <taxon>Saprospirales</taxon>
        <taxon>Lewinellaceae</taxon>
        <taxon>Neolewinella</taxon>
    </lineage>
</organism>
<reference evidence="4 5" key="1">
    <citation type="submission" date="2017-10" db="EMBL/GenBank/DDBJ databases">
        <title>The draft genome sequence of Lewinella marina KCTC 32374.</title>
        <authorList>
            <person name="Wang K."/>
        </authorList>
    </citation>
    <scope>NUCLEOTIDE SEQUENCE [LARGE SCALE GENOMIC DNA]</scope>
    <source>
        <strain evidence="4 5">MKG-38</strain>
    </source>
</reference>
<keyword evidence="1" id="KW-0175">Coiled coil</keyword>
<sequence>MANYFQRNKKFILHFAFWTVYASLFFYTISFGRKGDPDWARIVSDTIFHVGGMMVISYLNYFFFLPRLLKDQNVGRYLLTFVPVFLGLSVLWLWGKQSILHYFYPDDRWMYSVRFGINVIMSAFFAAACVGLLKFVEDYFELEARRKELENQQLTSELQFLRAQVNPHFLFNTLNNLYYLAVNQSTRTPEVIAKLSGMMRYMIYESNHPRVPLDREIEYIENYLSLERLRLEDDVPIAFEVNGATDRVRIAPLILITFLENAFKHGISSSATAPWITVRLDVDRDQCVYRVANGKLSEDSKTLHEKSGIGLQNVRRRLALTYPDRHELCISDTEDRYEVTLKIDLS</sequence>
<evidence type="ECO:0000313" key="5">
    <source>
        <dbReference type="Proteomes" id="UP000226437"/>
    </source>
</evidence>
<dbReference type="PANTHER" id="PTHR34220:SF7">
    <property type="entry name" value="SENSOR HISTIDINE KINASE YPDA"/>
    <property type="match status" value="1"/>
</dbReference>
<dbReference type="InterPro" id="IPR010559">
    <property type="entry name" value="Sig_transdc_His_kin_internal"/>
</dbReference>
<dbReference type="SUPFAM" id="SSF55874">
    <property type="entry name" value="ATPase domain of HSP90 chaperone/DNA topoisomerase II/histidine kinase"/>
    <property type="match status" value="1"/>
</dbReference>
<evidence type="ECO:0000256" key="2">
    <source>
        <dbReference type="SAM" id="Phobius"/>
    </source>
</evidence>
<dbReference type="Pfam" id="PF06580">
    <property type="entry name" value="His_kinase"/>
    <property type="match status" value="1"/>
</dbReference>
<dbReference type="Gene3D" id="3.30.565.10">
    <property type="entry name" value="Histidine kinase-like ATPase, C-terminal domain"/>
    <property type="match status" value="1"/>
</dbReference>
<comment type="caution">
    <text evidence="4">The sequence shown here is derived from an EMBL/GenBank/DDBJ whole genome shotgun (WGS) entry which is preliminary data.</text>
</comment>
<dbReference type="RefSeq" id="WP_099107267.1">
    <property type="nucleotide sequence ID" value="NZ_JAATJF010000005.1"/>
</dbReference>
<feature type="coiled-coil region" evidence="1">
    <location>
        <begin position="132"/>
        <end position="164"/>
    </location>
</feature>
<dbReference type="GO" id="GO:0000155">
    <property type="term" value="F:phosphorelay sensor kinase activity"/>
    <property type="evidence" value="ECO:0007669"/>
    <property type="project" value="InterPro"/>
</dbReference>
<dbReference type="Proteomes" id="UP000226437">
    <property type="component" value="Unassembled WGS sequence"/>
</dbReference>
<feature type="transmembrane region" description="Helical" evidence="2">
    <location>
        <begin position="115"/>
        <end position="136"/>
    </location>
</feature>
<dbReference type="InterPro" id="IPR050640">
    <property type="entry name" value="Bact_2-comp_sensor_kinase"/>
</dbReference>
<keyword evidence="4" id="KW-0418">Kinase</keyword>
<dbReference type="OrthoDB" id="9792992at2"/>
<dbReference type="AlphaFoldDB" id="A0A2G0CCB4"/>
<proteinExistence type="predicted"/>
<feature type="domain" description="Signal transduction histidine kinase internal region" evidence="3">
    <location>
        <begin position="156"/>
        <end position="234"/>
    </location>
</feature>
<feature type="transmembrane region" description="Helical" evidence="2">
    <location>
        <begin position="12"/>
        <end position="31"/>
    </location>
</feature>
<keyword evidence="4" id="KW-0808">Transferase</keyword>
<gene>
    <name evidence="4" type="ORF">CGL56_14350</name>
</gene>
<evidence type="ECO:0000256" key="1">
    <source>
        <dbReference type="SAM" id="Coils"/>
    </source>
</evidence>
<keyword evidence="5" id="KW-1185">Reference proteome</keyword>
<accession>A0A2G0CCB4</accession>
<evidence type="ECO:0000313" key="4">
    <source>
        <dbReference type="EMBL" id="PHK97613.1"/>
    </source>
</evidence>
<dbReference type="GO" id="GO:0016020">
    <property type="term" value="C:membrane"/>
    <property type="evidence" value="ECO:0007669"/>
    <property type="project" value="InterPro"/>
</dbReference>
<keyword evidence="2" id="KW-1133">Transmembrane helix</keyword>
<feature type="transmembrane region" description="Helical" evidence="2">
    <location>
        <begin position="46"/>
        <end position="65"/>
    </location>
</feature>
<keyword evidence="2" id="KW-0472">Membrane</keyword>
<dbReference type="EMBL" id="PDLO01000007">
    <property type="protein sequence ID" value="PHK97613.1"/>
    <property type="molecule type" value="Genomic_DNA"/>
</dbReference>
<dbReference type="InterPro" id="IPR036890">
    <property type="entry name" value="HATPase_C_sf"/>
</dbReference>
<dbReference type="PANTHER" id="PTHR34220">
    <property type="entry name" value="SENSOR HISTIDINE KINASE YPDA"/>
    <property type="match status" value="1"/>
</dbReference>